<feature type="transmembrane region" description="Helical" evidence="6">
    <location>
        <begin position="146"/>
        <end position="170"/>
    </location>
</feature>
<name>A0ABV6MLM5_9PSEU</name>
<evidence type="ECO:0000313" key="8">
    <source>
        <dbReference type="EMBL" id="MFC0541087.1"/>
    </source>
</evidence>
<dbReference type="PROSITE" id="PS51352">
    <property type="entry name" value="THIOREDOXIN_2"/>
    <property type="match status" value="1"/>
</dbReference>
<dbReference type="InterPro" id="IPR036249">
    <property type="entry name" value="Thioredoxin-like_sf"/>
</dbReference>
<dbReference type="InterPro" id="IPR000866">
    <property type="entry name" value="AhpC/TSA"/>
</dbReference>
<feature type="transmembrane region" description="Helical" evidence="6">
    <location>
        <begin position="6"/>
        <end position="29"/>
    </location>
</feature>
<keyword evidence="4 6" id="KW-1133">Transmembrane helix</keyword>
<dbReference type="CDD" id="cd03012">
    <property type="entry name" value="TlpA_like_DipZ_like"/>
    <property type="match status" value="1"/>
</dbReference>
<evidence type="ECO:0000313" key="9">
    <source>
        <dbReference type="Proteomes" id="UP001589810"/>
    </source>
</evidence>
<dbReference type="InterPro" id="IPR050553">
    <property type="entry name" value="Thioredoxin_ResA/DsbE_sf"/>
</dbReference>
<dbReference type="EMBL" id="JBHLUD010000001">
    <property type="protein sequence ID" value="MFC0541087.1"/>
    <property type="molecule type" value="Genomic_DNA"/>
</dbReference>
<proteinExistence type="predicted"/>
<dbReference type="PANTHER" id="PTHR42852:SF13">
    <property type="entry name" value="PROTEIN DIPZ"/>
    <property type="match status" value="1"/>
</dbReference>
<feature type="transmembrane region" description="Helical" evidence="6">
    <location>
        <begin position="115"/>
        <end position="140"/>
    </location>
</feature>
<keyword evidence="5 6" id="KW-0472">Membrane</keyword>
<dbReference type="PANTHER" id="PTHR42852">
    <property type="entry name" value="THIOL:DISULFIDE INTERCHANGE PROTEIN DSBE"/>
    <property type="match status" value="1"/>
</dbReference>
<evidence type="ECO:0000256" key="4">
    <source>
        <dbReference type="ARBA" id="ARBA00022989"/>
    </source>
</evidence>
<dbReference type="Pfam" id="PF17991">
    <property type="entry name" value="Thioredoxin_10"/>
    <property type="match status" value="1"/>
</dbReference>
<dbReference type="Pfam" id="PF00578">
    <property type="entry name" value="AhpC-TSA"/>
    <property type="match status" value="1"/>
</dbReference>
<feature type="transmembrane region" description="Helical" evidence="6">
    <location>
        <begin position="191"/>
        <end position="208"/>
    </location>
</feature>
<gene>
    <name evidence="8" type="ORF">ACFFH7_06315</name>
</gene>
<feature type="domain" description="Thioredoxin" evidence="7">
    <location>
        <begin position="265"/>
        <end position="410"/>
    </location>
</feature>
<feature type="transmembrane region" description="Helical" evidence="6">
    <location>
        <begin position="41"/>
        <end position="64"/>
    </location>
</feature>
<dbReference type="Proteomes" id="UP001589810">
    <property type="component" value="Unassembled WGS sequence"/>
</dbReference>
<accession>A0ABV6MLM5</accession>
<keyword evidence="3 6" id="KW-0812">Transmembrane</keyword>
<keyword evidence="9" id="KW-1185">Reference proteome</keyword>
<protein>
    <submittedName>
        <fullName evidence="8">Cytochrome c biogenesis protein DipZ</fullName>
    </submittedName>
</protein>
<dbReference type="SUPFAM" id="SSF52833">
    <property type="entry name" value="Thioredoxin-like"/>
    <property type="match status" value="1"/>
</dbReference>
<dbReference type="Gene3D" id="2.60.120.260">
    <property type="entry name" value="Galactose-binding domain-like"/>
    <property type="match status" value="1"/>
</dbReference>
<evidence type="ECO:0000256" key="2">
    <source>
        <dbReference type="ARBA" id="ARBA00022475"/>
    </source>
</evidence>
<dbReference type="InterPro" id="IPR013766">
    <property type="entry name" value="Thioredoxin_domain"/>
</dbReference>
<evidence type="ECO:0000256" key="3">
    <source>
        <dbReference type="ARBA" id="ARBA00022692"/>
    </source>
</evidence>
<dbReference type="Pfam" id="PF02683">
    <property type="entry name" value="DsbD_TM"/>
    <property type="match status" value="1"/>
</dbReference>
<comment type="caution">
    <text evidence="8">The sequence shown here is derived from an EMBL/GenBank/DDBJ whole genome shotgun (WGS) entry which is preliminary data.</text>
</comment>
<dbReference type="RefSeq" id="WP_273939918.1">
    <property type="nucleotide sequence ID" value="NZ_CP097263.1"/>
</dbReference>
<sequence length="563" mass="59072">MVTLVVVGFLAGVITSLSPCVLPVLPVVLTSGGPQRRKGRPYLVIAGLVLSFALSTLFGSLVLSALGLPQTLLRDAGIAVLVLIGVGLIWPRFGDLLERPFARLSGRPVNPNGNGIVLGLGLGLLFVPCAGPVLATIAVIGANHTFSAGALALTAAFAIGCGVPLLVLAVAGDAITRRLSAIRTRARGFRLVSGVVMLVVAVAIAFNLTDGLQTAVPGYTSALQQSVEGDAQAQGELHKLNGSPDNTSPSTAAPGVNCQPGGQTLKDCGRAPELTGISDWINSKPLTLAGLHGKVVLIDFWTYSCINCLRTLPHVESWYQAYHQAGLEIIGVHTPEFAFEHDVANITAQSKTLGVKYPVAVDNGYGTWNAYSNQYWPAEYLIDAGGTVRHVNFGEGDYSGTEQLIRQLLTSASSTVDLPAETEVADTTPAEQQTPETYLGSQYAPLHASGPIPNGGNNNQLFQFPSAVQPDTFALAGAWRGGPESLTSGPDAQLQLSYQARDVYLVLGGSGTVTVQMDGKTTKTIDVSGVPKLYTLVNNGPYQRSTMTLAFTPGVEAYDFTFG</sequence>
<organism evidence="8 9">
    <name type="scientific">Kutzneria chonburiensis</name>
    <dbReference type="NCBI Taxonomy" id="1483604"/>
    <lineage>
        <taxon>Bacteria</taxon>
        <taxon>Bacillati</taxon>
        <taxon>Actinomycetota</taxon>
        <taxon>Actinomycetes</taxon>
        <taxon>Pseudonocardiales</taxon>
        <taxon>Pseudonocardiaceae</taxon>
        <taxon>Kutzneria</taxon>
    </lineage>
</organism>
<evidence type="ECO:0000256" key="1">
    <source>
        <dbReference type="ARBA" id="ARBA00004651"/>
    </source>
</evidence>
<evidence type="ECO:0000259" key="7">
    <source>
        <dbReference type="PROSITE" id="PS51352"/>
    </source>
</evidence>
<feature type="transmembrane region" description="Helical" evidence="6">
    <location>
        <begin position="76"/>
        <end position="94"/>
    </location>
</feature>
<evidence type="ECO:0000256" key="5">
    <source>
        <dbReference type="ARBA" id="ARBA00023136"/>
    </source>
</evidence>
<keyword evidence="2" id="KW-1003">Cell membrane</keyword>
<dbReference type="InterPro" id="IPR003834">
    <property type="entry name" value="Cyt_c_assmbl_TM_dom"/>
</dbReference>
<comment type="subcellular location">
    <subcellularLocation>
        <location evidence="1">Cell membrane</location>
        <topology evidence="1">Multi-pass membrane protein</topology>
    </subcellularLocation>
</comment>
<dbReference type="Gene3D" id="3.40.30.10">
    <property type="entry name" value="Glutaredoxin"/>
    <property type="match status" value="1"/>
</dbReference>
<evidence type="ECO:0000256" key="6">
    <source>
        <dbReference type="SAM" id="Phobius"/>
    </source>
</evidence>
<dbReference type="InterPro" id="IPR041017">
    <property type="entry name" value="Thioredoxin_10"/>
</dbReference>
<reference evidence="8 9" key="1">
    <citation type="submission" date="2024-09" db="EMBL/GenBank/DDBJ databases">
        <authorList>
            <person name="Sun Q."/>
            <person name="Mori K."/>
        </authorList>
    </citation>
    <scope>NUCLEOTIDE SEQUENCE [LARGE SCALE GENOMIC DNA]</scope>
    <source>
        <strain evidence="8 9">TBRC 1432</strain>
    </source>
</reference>